<evidence type="ECO:0000256" key="3">
    <source>
        <dbReference type="PROSITE-ProRule" id="PRU00339"/>
    </source>
</evidence>
<organism evidence="4 5">
    <name type="scientific">Riemerella columbipharyngis</name>
    <dbReference type="NCBI Taxonomy" id="1071918"/>
    <lineage>
        <taxon>Bacteria</taxon>
        <taxon>Pseudomonadati</taxon>
        <taxon>Bacteroidota</taxon>
        <taxon>Flavobacteriia</taxon>
        <taxon>Flavobacteriales</taxon>
        <taxon>Weeksellaceae</taxon>
        <taxon>Riemerella</taxon>
    </lineage>
</organism>
<evidence type="ECO:0000313" key="5">
    <source>
        <dbReference type="Proteomes" id="UP000198517"/>
    </source>
</evidence>
<dbReference type="PANTHER" id="PTHR45586">
    <property type="entry name" value="TPR REPEAT-CONTAINING PROTEIN PA4667"/>
    <property type="match status" value="1"/>
</dbReference>
<dbReference type="Pfam" id="PF13432">
    <property type="entry name" value="TPR_16"/>
    <property type="match status" value="4"/>
</dbReference>
<reference evidence="4 5" key="1">
    <citation type="submission" date="2016-10" db="EMBL/GenBank/DDBJ databases">
        <authorList>
            <person name="de Groot N.N."/>
        </authorList>
    </citation>
    <scope>NUCLEOTIDE SEQUENCE [LARGE SCALE GENOMIC DNA]</scope>
    <source>
        <strain evidence="4 5">DSM 24015</strain>
    </source>
</reference>
<dbReference type="Pfam" id="PF13181">
    <property type="entry name" value="TPR_8"/>
    <property type="match status" value="1"/>
</dbReference>
<dbReference type="InterPro" id="IPR019734">
    <property type="entry name" value="TPR_rpt"/>
</dbReference>
<keyword evidence="2 3" id="KW-0802">TPR repeat</keyword>
<dbReference type="SMART" id="SM00028">
    <property type="entry name" value="TPR"/>
    <property type="match status" value="13"/>
</dbReference>
<dbReference type="InterPro" id="IPR011990">
    <property type="entry name" value="TPR-like_helical_dom_sf"/>
</dbReference>
<dbReference type="SUPFAM" id="SSF48452">
    <property type="entry name" value="TPR-like"/>
    <property type="match status" value="5"/>
</dbReference>
<evidence type="ECO:0000313" key="4">
    <source>
        <dbReference type="EMBL" id="SDE48167.1"/>
    </source>
</evidence>
<proteinExistence type="predicted"/>
<dbReference type="Proteomes" id="UP000198517">
    <property type="component" value="Unassembled WGS sequence"/>
</dbReference>
<dbReference type="InterPro" id="IPR051012">
    <property type="entry name" value="CellSynth/LPSAsmb/PSIAsmb"/>
</dbReference>
<dbReference type="OrthoDB" id="9814448at2"/>
<dbReference type="PANTHER" id="PTHR45586:SF1">
    <property type="entry name" value="LIPOPOLYSACCHARIDE ASSEMBLY PROTEIN B"/>
    <property type="match status" value="1"/>
</dbReference>
<dbReference type="RefSeq" id="WP_092736792.1">
    <property type="nucleotide sequence ID" value="NZ_FNAS01000010.1"/>
</dbReference>
<accession>A0A1G7D9D8</accession>
<dbReference type="EMBL" id="FNAS01000010">
    <property type="protein sequence ID" value="SDE48167.1"/>
    <property type="molecule type" value="Genomic_DNA"/>
</dbReference>
<dbReference type="Gene3D" id="1.25.40.10">
    <property type="entry name" value="Tetratricopeptide repeat domain"/>
    <property type="match status" value="7"/>
</dbReference>
<evidence type="ECO:0000256" key="2">
    <source>
        <dbReference type="ARBA" id="ARBA00022803"/>
    </source>
</evidence>
<dbReference type="Pfam" id="PF13174">
    <property type="entry name" value="TPR_6"/>
    <property type="match status" value="2"/>
</dbReference>
<dbReference type="PROSITE" id="PS50005">
    <property type="entry name" value="TPR"/>
    <property type="match status" value="2"/>
</dbReference>
<keyword evidence="1" id="KW-0677">Repeat</keyword>
<feature type="repeat" description="TPR" evidence="3">
    <location>
        <begin position="319"/>
        <end position="352"/>
    </location>
</feature>
<sequence>MNRNKLLLTTILFGYSIQAQQSLYFNDKENFRYHLAENLYQTKVYNASQYEYSRQYFYNQNLGETRREAALFFDNVIGVILGQPYADKQLEAYMKSHPNSAFMEQANAPLADYYLRKKDFQKAIASLKKVNQAGLSSKENTKYVLKLGYAQFMLGDLQNATQTLNEAYRSADLSEKNDIAYMLGHLYYQQQDNAKAFEYFDMIKTRPKYKNLVKPYYVQLYFSQKDYDRAISEGQDLLADDQLTTEYRAEVNKIVGECYFMKKDYDSAYPYLKKYLDAKENPTMNDLYEMGFVTAQLQRYTEAVYYYSQILNEKSALAQNAYYQLGNAYLENHQKQEALSAYRSAYQMNYDAQIKELAGAKYAKLSYDIGNPYEAAPKVLQGFIDRYPRSSSNAEMKKLLAKSYLYSGDYKQTLEALKKMDKPTEETQKIEQEVTYMLGVEAYNKGNYQEAEAYFQKSLKYNFNKKFELKAKYWLGQSYYQQGDYDKAIATFESLKLQSGDYEEKEQLGYDLGYAYFKNKDFQKAQNYFKDYLTHPKEKFKKDAELRLADTHYANNQLNEAISIYDKADTADDYTLYQKALALGFKGDTEAKIATLKKLLAQYPKSEYKDEALYETASAYAANGQYKESNDYLSKVIKEAKDKNIIANAEIYKAQNLADENQNDKALSELKKLGLKYKNTAYASKIVQVARSIFAKNGDTAGYQSFAQNLGINLEQSDIDEINLTNAQQLYAQKEYAKAIPYYEKYLSENPNGERGYQAQYELGESCYQNDDDTKALLVFQSVAAAQNDYQEDAQVRLAQILIKKKESEKSLPYLLGTANSTDAKIRSFANQELMKYYAKKKDLDKAEAYANIVLSNSKNSESVREQAKIIKARNLMRKGQDKDAKTAYSALEKSSNPSVAAEALYAKAYYQNKVKAFKSSNETIFRLANNYSSEQYWGAKALVIMAKNYLALKDKYQASYTCDQIIANYKDFPDVVQEAQSVKKEIK</sequence>
<gene>
    <name evidence="4" type="ORF">SAMN05421544_11056</name>
</gene>
<dbReference type="AlphaFoldDB" id="A0A1G7D9D8"/>
<feature type="repeat" description="TPR" evidence="3">
    <location>
        <begin position="432"/>
        <end position="465"/>
    </location>
</feature>
<evidence type="ECO:0000256" key="1">
    <source>
        <dbReference type="ARBA" id="ARBA00022737"/>
    </source>
</evidence>
<dbReference type="STRING" id="1071918.SAMN05421544_11056"/>
<keyword evidence="5" id="KW-1185">Reference proteome</keyword>
<protein>
    <submittedName>
        <fullName evidence="4">Outer membrane protein assembly factor BamD, BamD/ComL family</fullName>
    </submittedName>
</protein>
<name>A0A1G7D9D8_9FLAO</name>